<evidence type="ECO:0000313" key="2">
    <source>
        <dbReference type="EMBL" id="GAA4038656.1"/>
    </source>
</evidence>
<accession>A0ABP7U9T4</accession>
<feature type="transmembrane region" description="Helical" evidence="1">
    <location>
        <begin position="66"/>
        <end position="87"/>
    </location>
</feature>
<keyword evidence="1" id="KW-0812">Transmembrane</keyword>
<name>A0ABP7U9T4_9BACT</name>
<keyword evidence="3" id="KW-1185">Reference proteome</keyword>
<protein>
    <submittedName>
        <fullName evidence="2">Uncharacterized protein</fullName>
    </submittedName>
</protein>
<feature type="transmembrane region" description="Helical" evidence="1">
    <location>
        <begin position="99"/>
        <end position="129"/>
    </location>
</feature>
<sequence length="412" mass="44203">MLTGINPLAHGLLEYYWLSPLLVLAALVLGAWQLCRALLNPPHRAPATALLLMLVLVQLPSPAEGLYWLTGAWAYLLSGAIALSWGAQLVRAAQTRSPLHFVAAGMLTVVLMGTNFVTAALLAGLLLLLVLRSKAGQRAPWLVLTALALVCLGVAVAAPGNVHRLATVQAPQLGLGRQVVLAVCKAGVAATYSLLNWFGNGLLLAVTLLLVPAMGRLALQPTLALQRLTRSPWLLSAVTLGLVLAAFLPTYLTVQLPPPPRLRNVIYLLFVVGWLLSAYAWVAWWVQQGHVLPPLPAYVRLALLGWLPLALATDHNTHLTHAGIGQGYTAVVQAYRDWLSGDAARYDAAQRARYATLRATAAPGVGLPPLPVQPVTLFYYDISANSTLWGNQAYAQFFGKKAVWVQPPSAKP</sequence>
<evidence type="ECO:0000313" key="3">
    <source>
        <dbReference type="Proteomes" id="UP001501469"/>
    </source>
</evidence>
<feature type="transmembrane region" description="Helical" evidence="1">
    <location>
        <begin position="264"/>
        <end position="286"/>
    </location>
</feature>
<evidence type="ECO:0000256" key="1">
    <source>
        <dbReference type="SAM" id="Phobius"/>
    </source>
</evidence>
<dbReference type="InterPro" id="IPR045691">
    <property type="entry name" value="DUF6056"/>
</dbReference>
<feature type="transmembrane region" description="Helical" evidence="1">
    <location>
        <begin position="201"/>
        <end position="219"/>
    </location>
</feature>
<proteinExistence type="predicted"/>
<reference evidence="3" key="1">
    <citation type="journal article" date="2019" name="Int. J. Syst. Evol. Microbiol.">
        <title>The Global Catalogue of Microorganisms (GCM) 10K type strain sequencing project: providing services to taxonomists for standard genome sequencing and annotation.</title>
        <authorList>
            <consortium name="The Broad Institute Genomics Platform"/>
            <consortium name="The Broad Institute Genome Sequencing Center for Infectious Disease"/>
            <person name="Wu L."/>
            <person name="Ma J."/>
        </authorList>
    </citation>
    <scope>NUCLEOTIDE SEQUENCE [LARGE SCALE GENOMIC DNA]</scope>
    <source>
        <strain evidence="3">JCM 17225</strain>
    </source>
</reference>
<feature type="transmembrane region" description="Helical" evidence="1">
    <location>
        <begin position="15"/>
        <end position="32"/>
    </location>
</feature>
<gene>
    <name evidence="2" type="ORF">GCM10022409_25270</name>
</gene>
<feature type="transmembrane region" description="Helical" evidence="1">
    <location>
        <begin position="141"/>
        <end position="162"/>
    </location>
</feature>
<dbReference type="EMBL" id="BAABDK010000017">
    <property type="protein sequence ID" value="GAA4038656.1"/>
    <property type="molecule type" value="Genomic_DNA"/>
</dbReference>
<feature type="transmembrane region" description="Helical" evidence="1">
    <location>
        <begin position="231"/>
        <end position="252"/>
    </location>
</feature>
<keyword evidence="1" id="KW-1133">Transmembrane helix</keyword>
<dbReference type="Proteomes" id="UP001501469">
    <property type="component" value="Unassembled WGS sequence"/>
</dbReference>
<keyword evidence="1" id="KW-0472">Membrane</keyword>
<dbReference type="Pfam" id="PF19528">
    <property type="entry name" value="DUF6056"/>
    <property type="match status" value="1"/>
</dbReference>
<comment type="caution">
    <text evidence="2">The sequence shown here is derived from an EMBL/GenBank/DDBJ whole genome shotgun (WGS) entry which is preliminary data.</text>
</comment>
<organism evidence="2 3">
    <name type="scientific">Hymenobacter glaciei</name>
    <dbReference type="NCBI Taxonomy" id="877209"/>
    <lineage>
        <taxon>Bacteria</taxon>
        <taxon>Pseudomonadati</taxon>
        <taxon>Bacteroidota</taxon>
        <taxon>Cytophagia</taxon>
        <taxon>Cytophagales</taxon>
        <taxon>Hymenobacteraceae</taxon>
        <taxon>Hymenobacter</taxon>
    </lineage>
</organism>